<organism evidence="3 4">
    <name type="scientific">Tuber aestivum</name>
    <name type="common">summer truffle</name>
    <dbReference type="NCBI Taxonomy" id="59557"/>
    <lineage>
        <taxon>Eukaryota</taxon>
        <taxon>Fungi</taxon>
        <taxon>Dikarya</taxon>
        <taxon>Ascomycota</taxon>
        <taxon>Pezizomycotina</taxon>
        <taxon>Pezizomycetes</taxon>
        <taxon>Pezizales</taxon>
        <taxon>Tuberaceae</taxon>
        <taxon>Tuber</taxon>
    </lineage>
</organism>
<reference evidence="3" key="1">
    <citation type="submission" date="2015-10" db="EMBL/GenBank/DDBJ databases">
        <authorList>
            <person name="Regsiter A."/>
            <person name="william w."/>
        </authorList>
    </citation>
    <scope>NUCLEOTIDE SEQUENCE</scope>
    <source>
        <strain evidence="3">Montdore</strain>
    </source>
</reference>
<feature type="region of interest" description="Disordered" evidence="1">
    <location>
        <begin position="116"/>
        <end position="188"/>
    </location>
</feature>
<dbReference type="AlphaFoldDB" id="A0A292Q9P9"/>
<feature type="compositionally biased region" description="Gly residues" evidence="1">
    <location>
        <begin position="165"/>
        <end position="182"/>
    </location>
</feature>
<sequence>MRTSSILVKLVTLASLAGIVAAVGETVNCALCTACCGSGVQCINNDPMGYSCVPISASAPSTRTSDGTRSSAAPSTTAELPCSRGGQCRSGDLGRSTTEIPRTSCATCRTSPQVPIVTTPASRGNSTSRPTGMTTMPRNSTVPLPTGTSKPANQTTVATGSAGAKTGGAPTGGSGTTGGGAGNTVSPAATSTRSIIGSTGAADRNSASMLAVAVLGSLLMLVNIEN</sequence>
<keyword evidence="2" id="KW-0732">Signal</keyword>
<evidence type="ECO:0000313" key="4">
    <source>
        <dbReference type="Proteomes" id="UP001412239"/>
    </source>
</evidence>
<evidence type="ECO:0000256" key="1">
    <source>
        <dbReference type="SAM" id="MobiDB-lite"/>
    </source>
</evidence>
<feature type="compositionally biased region" description="Low complexity" evidence="1">
    <location>
        <begin position="155"/>
        <end position="164"/>
    </location>
</feature>
<dbReference type="EMBL" id="LN890946">
    <property type="protein sequence ID" value="CUS15460.1"/>
    <property type="molecule type" value="Genomic_DNA"/>
</dbReference>
<evidence type="ECO:0000313" key="3">
    <source>
        <dbReference type="EMBL" id="CUS15460.1"/>
    </source>
</evidence>
<name>A0A292Q9P9_9PEZI</name>
<dbReference type="Proteomes" id="UP001412239">
    <property type="component" value="Unassembled WGS sequence"/>
</dbReference>
<feature type="compositionally biased region" description="Polar residues" evidence="1">
    <location>
        <begin position="119"/>
        <end position="154"/>
    </location>
</feature>
<feature type="signal peptide" evidence="2">
    <location>
        <begin position="1"/>
        <end position="22"/>
    </location>
</feature>
<keyword evidence="4" id="KW-1185">Reference proteome</keyword>
<feature type="region of interest" description="Disordered" evidence="1">
    <location>
        <begin position="59"/>
        <end position="99"/>
    </location>
</feature>
<protein>
    <submittedName>
        <fullName evidence="3">Uncharacterized protein</fullName>
    </submittedName>
</protein>
<accession>A0A292Q9P9</accession>
<proteinExistence type="predicted"/>
<gene>
    <name evidence="3" type="ORF">GSTUAT00000393001</name>
</gene>
<evidence type="ECO:0000256" key="2">
    <source>
        <dbReference type="SAM" id="SignalP"/>
    </source>
</evidence>
<feature type="chain" id="PRO_5012629484" evidence="2">
    <location>
        <begin position="23"/>
        <end position="226"/>
    </location>
</feature>
<feature type="compositionally biased region" description="Polar residues" evidence="1">
    <location>
        <begin position="59"/>
        <end position="78"/>
    </location>
</feature>